<name>A0A832SYH6_9CREN</name>
<protein>
    <submittedName>
        <fullName evidence="1">Uncharacterized protein</fullName>
    </submittedName>
</protein>
<comment type="caution">
    <text evidence="1">The sequence shown here is derived from an EMBL/GenBank/DDBJ whole genome shotgun (WGS) entry which is preliminary data.</text>
</comment>
<dbReference type="EMBL" id="DUJP01000005">
    <property type="protein sequence ID" value="HII46004.1"/>
    <property type="molecule type" value="Genomic_DNA"/>
</dbReference>
<accession>A0A832SYH6</accession>
<sequence length="133" mass="15416">MNSGSRQLNIKIYRNKYRRNKCIIIIKDIVNKNLSIKKIPCDKVDIYIKKLLKRNISKKIKINDIEGVYIKINEKLFGTGWLFFPRRNLLIGAAFYGKKGIVASPRLPGRTAYFIPLDIPIISVLNADIIDFY</sequence>
<evidence type="ECO:0000313" key="2">
    <source>
        <dbReference type="Proteomes" id="UP000651120"/>
    </source>
</evidence>
<organism evidence="1 2">
    <name type="scientific">Pyrobaculum aerophilum</name>
    <dbReference type="NCBI Taxonomy" id="13773"/>
    <lineage>
        <taxon>Archaea</taxon>
        <taxon>Thermoproteota</taxon>
        <taxon>Thermoprotei</taxon>
        <taxon>Thermoproteales</taxon>
        <taxon>Thermoproteaceae</taxon>
        <taxon>Pyrobaculum</taxon>
    </lineage>
</organism>
<dbReference type="AlphaFoldDB" id="A0A832SYH6"/>
<dbReference type="Proteomes" id="UP000651120">
    <property type="component" value="Unassembled WGS sequence"/>
</dbReference>
<proteinExistence type="predicted"/>
<reference evidence="1" key="1">
    <citation type="journal article" date="2020" name="bioRxiv">
        <title>A rank-normalized archaeal taxonomy based on genome phylogeny resolves widespread incomplete and uneven classifications.</title>
        <authorList>
            <person name="Rinke C."/>
            <person name="Chuvochina M."/>
            <person name="Mussig A.J."/>
            <person name="Chaumeil P.-A."/>
            <person name="Waite D.W."/>
            <person name="Whitman W.B."/>
            <person name="Parks D.H."/>
            <person name="Hugenholtz P."/>
        </authorList>
    </citation>
    <scope>NUCLEOTIDE SEQUENCE</scope>
    <source>
        <strain evidence="1">UBA8839</strain>
    </source>
</reference>
<evidence type="ECO:0000313" key="1">
    <source>
        <dbReference type="EMBL" id="HII46004.1"/>
    </source>
</evidence>
<gene>
    <name evidence="1" type="ORF">HA333_00615</name>
</gene>